<comment type="caution">
    <text evidence="1">The sequence shown here is derived from an EMBL/GenBank/DDBJ whole genome shotgun (WGS) entry which is preliminary data.</text>
</comment>
<keyword evidence="2" id="KW-1185">Reference proteome</keyword>
<sequence>MIVRACSSGENETETTHMACRKCKDKRNVEVRAQRKDLRRILNSTADLFVYVMFCCSGVRTKDVFWCARTSKPREITLHVFAHSKFICSRAARTN</sequence>
<accession>A0ABD0LDN3</accession>
<reference evidence="1 2" key="1">
    <citation type="journal article" date="2023" name="Sci. Data">
        <title>Genome assembly of the Korean intertidal mud-creeper Batillaria attramentaria.</title>
        <authorList>
            <person name="Patra A.K."/>
            <person name="Ho P.T."/>
            <person name="Jun S."/>
            <person name="Lee S.J."/>
            <person name="Kim Y."/>
            <person name="Won Y.J."/>
        </authorList>
    </citation>
    <scope>NUCLEOTIDE SEQUENCE [LARGE SCALE GENOMIC DNA]</scope>
    <source>
        <strain evidence="1">Wonlab-2016</strain>
    </source>
</reference>
<dbReference type="AlphaFoldDB" id="A0ABD0LDN3"/>
<evidence type="ECO:0000313" key="2">
    <source>
        <dbReference type="Proteomes" id="UP001519460"/>
    </source>
</evidence>
<protein>
    <submittedName>
        <fullName evidence="1">Uncharacterized protein</fullName>
    </submittedName>
</protein>
<dbReference type="EMBL" id="JACVVK020000058">
    <property type="protein sequence ID" value="KAK7497422.1"/>
    <property type="molecule type" value="Genomic_DNA"/>
</dbReference>
<evidence type="ECO:0000313" key="1">
    <source>
        <dbReference type="EMBL" id="KAK7497422.1"/>
    </source>
</evidence>
<dbReference type="Proteomes" id="UP001519460">
    <property type="component" value="Unassembled WGS sequence"/>
</dbReference>
<gene>
    <name evidence="1" type="ORF">BaRGS_00011264</name>
</gene>
<proteinExistence type="predicted"/>
<name>A0ABD0LDN3_9CAEN</name>
<organism evidence="1 2">
    <name type="scientific">Batillaria attramentaria</name>
    <dbReference type="NCBI Taxonomy" id="370345"/>
    <lineage>
        <taxon>Eukaryota</taxon>
        <taxon>Metazoa</taxon>
        <taxon>Spiralia</taxon>
        <taxon>Lophotrochozoa</taxon>
        <taxon>Mollusca</taxon>
        <taxon>Gastropoda</taxon>
        <taxon>Caenogastropoda</taxon>
        <taxon>Sorbeoconcha</taxon>
        <taxon>Cerithioidea</taxon>
        <taxon>Batillariidae</taxon>
        <taxon>Batillaria</taxon>
    </lineage>
</organism>